<accession>A0A5M3WUN1</accession>
<name>A0A5M3WUN1_9ACTN</name>
<feature type="transmembrane region" description="Helical" evidence="1">
    <location>
        <begin position="89"/>
        <end position="111"/>
    </location>
</feature>
<evidence type="ECO:0000313" key="3">
    <source>
        <dbReference type="Proteomes" id="UP000331127"/>
    </source>
</evidence>
<dbReference type="OrthoDB" id="3528632at2"/>
<dbReference type="Pfam" id="PF19744">
    <property type="entry name" value="DUF6232"/>
    <property type="match status" value="1"/>
</dbReference>
<feature type="transmembrane region" description="Helical" evidence="1">
    <location>
        <begin position="51"/>
        <end position="69"/>
    </location>
</feature>
<dbReference type="Proteomes" id="UP000331127">
    <property type="component" value="Unassembled WGS sequence"/>
</dbReference>
<dbReference type="AlphaFoldDB" id="A0A5M3WUN1"/>
<sequence>MGKQHVGEIRISKRVVRIGHEVYPLANISRVQSLRLVWGGRLATFYPLKGIAAALAVVGAVAGVAFGVVPELDVDAGFNLVEAAAQFAMAAVVVGGLRVAYLLVVLVYRLLFRRPRYALTIETAGTQFTALSGTDRDEIYRIKGEIVDAIEDPPTQERIVQVRGDLVMGDKVGRDKYEQSGAGSRTTVNN</sequence>
<evidence type="ECO:0000313" key="2">
    <source>
        <dbReference type="EMBL" id="GES11902.1"/>
    </source>
</evidence>
<organism evidence="2 3">
    <name type="scientific">Acrocarpospora macrocephala</name>
    <dbReference type="NCBI Taxonomy" id="150177"/>
    <lineage>
        <taxon>Bacteria</taxon>
        <taxon>Bacillati</taxon>
        <taxon>Actinomycetota</taxon>
        <taxon>Actinomycetes</taxon>
        <taxon>Streptosporangiales</taxon>
        <taxon>Streptosporangiaceae</taxon>
        <taxon>Acrocarpospora</taxon>
    </lineage>
</organism>
<comment type="caution">
    <text evidence="2">The sequence shown here is derived from an EMBL/GenBank/DDBJ whole genome shotgun (WGS) entry which is preliminary data.</text>
</comment>
<dbReference type="InterPro" id="IPR045629">
    <property type="entry name" value="DUF6232"/>
</dbReference>
<keyword evidence="3" id="KW-1185">Reference proteome</keyword>
<dbReference type="RefSeq" id="WP_155357251.1">
    <property type="nucleotide sequence ID" value="NZ_BAAAHL010000038.1"/>
</dbReference>
<reference evidence="2 3" key="1">
    <citation type="submission" date="2019-10" db="EMBL/GenBank/DDBJ databases">
        <title>Whole genome shotgun sequence of Acrocarpospora macrocephala NBRC 16266.</title>
        <authorList>
            <person name="Ichikawa N."/>
            <person name="Kimura A."/>
            <person name="Kitahashi Y."/>
            <person name="Komaki H."/>
            <person name="Oguchi A."/>
        </authorList>
    </citation>
    <scope>NUCLEOTIDE SEQUENCE [LARGE SCALE GENOMIC DNA]</scope>
    <source>
        <strain evidence="2 3">NBRC 16266</strain>
    </source>
</reference>
<proteinExistence type="predicted"/>
<protein>
    <submittedName>
        <fullName evidence="2">Uncharacterized protein</fullName>
    </submittedName>
</protein>
<keyword evidence="1" id="KW-1133">Transmembrane helix</keyword>
<keyword evidence="1" id="KW-0472">Membrane</keyword>
<gene>
    <name evidence="2" type="ORF">Amac_054990</name>
</gene>
<evidence type="ECO:0000256" key="1">
    <source>
        <dbReference type="SAM" id="Phobius"/>
    </source>
</evidence>
<keyword evidence="1" id="KW-0812">Transmembrane</keyword>
<dbReference type="EMBL" id="BLAE01000033">
    <property type="protein sequence ID" value="GES11902.1"/>
    <property type="molecule type" value="Genomic_DNA"/>
</dbReference>